<dbReference type="Proteomes" id="UP001178662">
    <property type="component" value="Chromosome"/>
</dbReference>
<dbReference type="AlphaFoldDB" id="A0AA95J971"/>
<protein>
    <submittedName>
        <fullName evidence="1">Uncharacterized protein</fullName>
    </submittedName>
</protein>
<sequence length="240" mass="27738">MTMQHLISRILVESDFSIERVNYPSVENQLSASEQVSEGDFMLFGSCQKPGIDNHCLAVFLKTIPMEFVTKHISAYYITLRTYLGERLTQSMIRNLSLIVCLQQENSALYDARVLEIEEDPFDFKKYVLVYTKSDVEELQHAWETSESDLIPYLNHYLHEDGSFTSYKQQTAPSTYGLVTRLFIKIPFIKLEVKERAFEDLQAVIRGHLGDNLTIMLDRLLKASPDDILKNLREMEGEQP</sequence>
<organism evidence="1 2">
    <name type="scientific">Candidatus Cohnella colombiensis</name>
    <dbReference type="NCBI Taxonomy" id="3121368"/>
    <lineage>
        <taxon>Bacteria</taxon>
        <taxon>Bacillati</taxon>
        <taxon>Bacillota</taxon>
        <taxon>Bacilli</taxon>
        <taxon>Bacillales</taxon>
        <taxon>Paenibacillaceae</taxon>
        <taxon>Cohnella</taxon>
    </lineage>
</organism>
<evidence type="ECO:0000313" key="2">
    <source>
        <dbReference type="Proteomes" id="UP001178662"/>
    </source>
</evidence>
<proteinExistence type="predicted"/>
<gene>
    <name evidence="1" type="ORF">P0Y55_09965</name>
</gene>
<dbReference type="Pfam" id="PF20289">
    <property type="entry name" value="MComp1"/>
    <property type="match status" value="1"/>
</dbReference>
<reference evidence="1" key="1">
    <citation type="submission" date="2023-03" db="EMBL/GenBank/DDBJ databases">
        <title>Andean soil-derived lignocellulolytic bacterial consortium as a source of novel taxa and putative plastic-active enzymes.</title>
        <authorList>
            <person name="Diaz-Garcia L."/>
            <person name="Chuvochina M."/>
            <person name="Feuerriegel G."/>
            <person name="Bunk B."/>
            <person name="Sproer C."/>
            <person name="Streit W.R."/>
            <person name="Rodriguez L.M."/>
            <person name="Overmann J."/>
            <person name="Jimenez D.J."/>
        </authorList>
    </citation>
    <scope>NUCLEOTIDE SEQUENCE</scope>
    <source>
        <strain evidence="1">MAG 2441</strain>
    </source>
</reference>
<evidence type="ECO:0000313" key="1">
    <source>
        <dbReference type="EMBL" id="WEK52928.1"/>
    </source>
</evidence>
<name>A0AA95J971_9BACL</name>
<accession>A0AA95J971</accession>
<dbReference type="InterPro" id="IPR046905">
    <property type="entry name" value="ABC-3C_MC1"/>
</dbReference>
<dbReference type="EMBL" id="CP119317">
    <property type="protein sequence ID" value="WEK52928.1"/>
    <property type="molecule type" value="Genomic_DNA"/>
</dbReference>
<keyword evidence="2" id="KW-1185">Reference proteome</keyword>